<evidence type="ECO:0000256" key="7">
    <source>
        <dbReference type="ARBA" id="ARBA00022824"/>
    </source>
</evidence>
<dbReference type="GO" id="GO:0005789">
    <property type="term" value="C:endoplasmic reticulum membrane"/>
    <property type="evidence" value="ECO:0007669"/>
    <property type="project" value="TreeGrafter"/>
</dbReference>
<evidence type="ECO:0000256" key="2">
    <source>
        <dbReference type="ARBA" id="ARBA00010983"/>
    </source>
</evidence>
<dbReference type="InterPro" id="IPR001580">
    <property type="entry name" value="Calret/calnex"/>
</dbReference>
<dbReference type="GO" id="GO:0005788">
    <property type="term" value="C:endoplasmic reticulum lumen"/>
    <property type="evidence" value="ECO:0007669"/>
    <property type="project" value="UniProtKB-SubCell"/>
</dbReference>
<dbReference type="Proteomes" id="UP000041254">
    <property type="component" value="Unassembled WGS sequence"/>
</dbReference>
<evidence type="ECO:0000256" key="11">
    <source>
        <dbReference type="PIRNR" id="PIRNR002356"/>
    </source>
</evidence>
<feature type="region of interest" description="Disordered" evidence="15">
    <location>
        <begin position="364"/>
        <end position="417"/>
    </location>
</feature>
<dbReference type="PhylomeDB" id="A0A0G4FM60"/>
<evidence type="ECO:0000313" key="16">
    <source>
        <dbReference type="EMBL" id="CEM14630.1"/>
    </source>
</evidence>
<dbReference type="PIRSF" id="PIRSF002356">
    <property type="entry name" value="Calreticulin"/>
    <property type="match status" value="1"/>
</dbReference>
<dbReference type="InterPro" id="IPR009169">
    <property type="entry name" value="Calreticulin"/>
</dbReference>
<dbReference type="InterPro" id="IPR018124">
    <property type="entry name" value="Calret/calnex_CS"/>
</dbReference>
<evidence type="ECO:0000256" key="3">
    <source>
        <dbReference type="ARBA" id="ARBA00022723"/>
    </source>
</evidence>
<feature type="binding site" evidence="12">
    <location>
        <position position="118"/>
    </location>
    <ligand>
        <name>an alpha-D-glucoside</name>
        <dbReference type="ChEBI" id="CHEBI:22390"/>
    </ligand>
</feature>
<evidence type="ECO:0000256" key="10">
    <source>
        <dbReference type="ARBA" id="ARBA00023186"/>
    </source>
</evidence>
<dbReference type="PROSITE" id="PS00804">
    <property type="entry name" value="CALRETICULIN_2"/>
    <property type="match status" value="1"/>
</dbReference>
<dbReference type="PRINTS" id="PR00626">
    <property type="entry name" value="CALRETICULIN"/>
</dbReference>
<dbReference type="GO" id="GO:0030246">
    <property type="term" value="F:carbohydrate binding"/>
    <property type="evidence" value="ECO:0007669"/>
    <property type="project" value="UniProtKB-KW"/>
</dbReference>
<gene>
    <name evidence="16" type="ORF">Vbra_21425</name>
</gene>
<accession>A0A0G4FM60</accession>
<evidence type="ECO:0000256" key="4">
    <source>
        <dbReference type="ARBA" id="ARBA00022729"/>
    </source>
</evidence>
<reference evidence="16 17" key="1">
    <citation type="submission" date="2014-11" db="EMBL/GenBank/DDBJ databases">
        <authorList>
            <person name="Zhu J."/>
            <person name="Qi W."/>
            <person name="Song R."/>
        </authorList>
    </citation>
    <scope>NUCLEOTIDE SEQUENCE [LARGE SCALE GENOMIC DNA]</scope>
</reference>
<feature type="chain" id="PRO_5005118008" description="Calreticulin" evidence="14">
    <location>
        <begin position="25"/>
        <end position="417"/>
    </location>
</feature>
<feature type="compositionally biased region" description="Basic and acidic residues" evidence="15">
    <location>
        <begin position="222"/>
        <end position="249"/>
    </location>
</feature>
<dbReference type="EMBL" id="CDMY01000456">
    <property type="protein sequence ID" value="CEM14630.1"/>
    <property type="molecule type" value="Genomic_DNA"/>
</dbReference>
<keyword evidence="7 11" id="KW-0256">Endoplasmic reticulum</keyword>
<feature type="compositionally biased region" description="Acidic residues" evidence="15">
    <location>
        <begin position="389"/>
        <end position="410"/>
    </location>
</feature>
<dbReference type="GO" id="GO:0036503">
    <property type="term" value="P:ERAD pathway"/>
    <property type="evidence" value="ECO:0007669"/>
    <property type="project" value="TreeGrafter"/>
</dbReference>
<feature type="signal peptide" evidence="14">
    <location>
        <begin position="1"/>
        <end position="24"/>
    </location>
</feature>
<dbReference type="STRING" id="1169540.A0A0G4FM60"/>
<feature type="binding site" evidence="12">
    <location>
        <position position="135"/>
    </location>
    <ligand>
        <name>an alpha-D-glucoside</name>
        <dbReference type="ChEBI" id="CHEBI:22390"/>
    </ligand>
</feature>
<keyword evidence="8" id="KW-0862">Zinc</keyword>
<evidence type="ECO:0000256" key="13">
    <source>
        <dbReference type="PIRSR" id="PIRSR002356-3"/>
    </source>
</evidence>
<organism evidence="16 17">
    <name type="scientific">Vitrella brassicaformis (strain CCMP3155)</name>
    <dbReference type="NCBI Taxonomy" id="1169540"/>
    <lineage>
        <taxon>Eukaryota</taxon>
        <taxon>Sar</taxon>
        <taxon>Alveolata</taxon>
        <taxon>Colpodellida</taxon>
        <taxon>Vitrellaceae</taxon>
        <taxon>Vitrella</taxon>
    </lineage>
</organism>
<dbReference type="InParanoid" id="A0A0G4FM60"/>
<dbReference type="FunFam" id="2.60.120.200:FF:000018">
    <property type="entry name" value="Calreticulin 1b"/>
    <property type="match status" value="1"/>
</dbReference>
<dbReference type="OMA" id="KRDEICA"/>
<dbReference type="VEuPathDB" id="CryptoDB:Vbra_21425"/>
<feature type="region of interest" description="Disordered" evidence="15">
    <location>
        <begin position="211"/>
        <end position="281"/>
    </location>
</feature>
<dbReference type="PANTHER" id="PTHR11073">
    <property type="entry name" value="CALRETICULIN AND CALNEXIN"/>
    <property type="match status" value="1"/>
</dbReference>
<feature type="binding site" evidence="12">
    <location>
        <position position="116"/>
    </location>
    <ligand>
        <name>an alpha-D-glucoside</name>
        <dbReference type="ChEBI" id="CHEBI:22390"/>
    </ligand>
</feature>
<dbReference type="InterPro" id="IPR013320">
    <property type="entry name" value="ConA-like_dom_sf"/>
</dbReference>
<keyword evidence="5" id="KW-0430">Lectin</keyword>
<dbReference type="GO" id="GO:0005509">
    <property type="term" value="F:calcium ion binding"/>
    <property type="evidence" value="ECO:0007669"/>
    <property type="project" value="InterPro"/>
</dbReference>
<comment type="similarity">
    <text evidence="2 11 14">Belongs to the calreticulin family.</text>
</comment>
<keyword evidence="9" id="KW-0106">Calcium</keyword>
<protein>
    <recommendedName>
        <fullName evidence="11">Calreticulin</fullName>
    </recommendedName>
</protein>
<evidence type="ECO:0000256" key="1">
    <source>
        <dbReference type="ARBA" id="ARBA00004319"/>
    </source>
</evidence>
<keyword evidence="3" id="KW-0479">Metal-binding</keyword>
<dbReference type="SUPFAM" id="SSF63887">
    <property type="entry name" value="P-domain of calnexin/calreticulin"/>
    <property type="match status" value="1"/>
</dbReference>
<evidence type="ECO:0000256" key="6">
    <source>
        <dbReference type="ARBA" id="ARBA00022737"/>
    </source>
</evidence>
<keyword evidence="4 14" id="KW-0732">Signal</keyword>
<dbReference type="InterPro" id="IPR009033">
    <property type="entry name" value="Calreticulin/calnexin_P_dom_sf"/>
</dbReference>
<feature type="binding site" evidence="12">
    <location>
        <position position="324"/>
    </location>
    <ligand>
        <name>an alpha-D-glucoside</name>
        <dbReference type="ChEBI" id="CHEBI:22390"/>
    </ligand>
</feature>
<feature type="compositionally biased region" description="Basic and acidic residues" evidence="15">
    <location>
        <begin position="364"/>
        <end position="388"/>
    </location>
</feature>
<evidence type="ECO:0000256" key="15">
    <source>
        <dbReference type="SAM" id="MobiDB-lite"/>
    </source>
</evidence>
<evidence type="ECO:0000256" key="9">
    <source>
        <dbReference type="ARBA" id="ARBA00022837"/>
    </source>
</evidence>
<feature type="binding site" evidence="12">
    <location>
        <position position="142"/>
    </location>
    <ligand>
        <name>an alpha-D-glucoside</name>
        <dbReference type="ChEBI" id="CHEBI:22390"/>
    </ligand>
</feature>
<dbReference type="SUPFAM" id="SSF49899">
    <property type="entry name" value="Concanavalin A-like lectins/glucanases"/>
    <property type="match status" value="1"/>
</dbReference>
<dbReference type="PANTHER" id="PTHR11073:SF2">
    <property type="entry name" value="CALRETICULIN"/>
    <property type="match status" value="1"/>
</dbReference>
<keyword evidence="10 11" id="KW-0143">Chaperone</keyword>
<keyword evidence="6" id="KW-0677">Repeat</keyword>
<dbReference type="GO" id="GO:0051082">
    <property type="term" value="F:unfolded protein binding"/>
    <property type="evidence" value="ECO:0007669"/>
    <property type="project" value="InterPro"/>
</dbReference>
<evidence type="ECO:0000256" key="12">
    <source>
        <dbReference type="PIRSR" id="PIRSR002356-1"/>
    </source>
</evidence>
<dbReference type="FunFam" id="2.10.250.10:FF:000002">
    <property type="entry name" value="Calreticulin"/>
    <property type="match status" value="1"/>
</dbReference>
<evidence type="ECO:0000313" key="17">
    <source>
        <dbReference type="Proteomes" id="UP000041254"/>
    </source>
</evidence>
<dbReference type="OrthoDB" id="423776at2759"/>
<evidence type="ECO:0000256" key="5">
    <source>
        <dbReference type="ARBA" id="ARBA00022734"/>
    </source>
</evidence>
<evidence type="ECO:0000256" key="14">
    <source>
        <dbReference type="RuleBase" id="RU362126"/>
    </source>
</evidence>
<dbReference type="Gene3D" id="2.10.250.10">
    <property type="entry name" value="Calreticulin/calnexin, P domain"/>
    <property type="match status" value="1"/>
</dbReference>
<dbReference type="PROSITE" id="PS00805">
    <property type="entry name" value="CALRETICULIN_REPEAT"/>
    <property type="match status" value="1"/>
</dbReference>
<keyword evidence="13" id="KW-1015">Disulfide bond</keyword>
<keyword evidence="17" id="KW-1185">Reference proteome</keyword>
<name>A0A0G4FM60_VITBC</name>
<dbReference type="Pfam" id="PF00262">
    <property type="entry name" value="Calreticulin"/>
    <property type="match status" value="2"/>
</dbReference>
<comment type="subcellular location">
    <subcellularLocation>
        <location evidence="1 11">Endoplasmic reticulum lumen</location>
    </subcellularLocation>
</comment>
<feature type="disulfide bond" evidence="13">
    <location>
        <begin position="112"/>
        <end position="144"/>
    </location>
</feature>
<dbReference type="Gene3D" id="2.60.120.200">
    <property type="match status" value="1"/>
</dbReference>
<dbReference type="AlphaFoldDB" id="A0A0G4FM60"/>
<evidence type="ECO:0000256" key="8">
    <source>
        <dbReference type="ARBA" id="ARBA00022833"/>
    </source>
</evidence>
<dbReference type="GO" id="GO:0006457">
    <property type="term" value="P:protein folding"/>
    <property type="evidence" value="ECO:0007669"/>
    <property type="project" value="InterPro"/>
</dbReference>
<sequence length="417" mass="48003">MRRSARVTVTALSVLCLLAGEAAAKVYLHETFDDDSWEQRWVLAKWKEGEGLAGKFELSHGKFFNDEKADMGLKTTQDAKFYTASTSFDGLSNKDKTLVLQFQVKNEQNIECGGSYLKFGPKIDDPKEFKGETQYSVMFGPDMCGSATRKTHLIFNYKGKNLDRKKDIEVKNDNLSHLYTLVLRPNNTYEVQIDQKTVADGSLYDDWNFLPPKQIKDPSQSKPKDWVDAKEIDDPEDKKPESWVEEKQIPDPNASKPDDWDEEEDGEWTPPMIDNPDYKGEWKAKRIPNPDYKGEWVHPMIDNPDYFDDPAVYAYSDISMVGIDLWQVKAGTIFDNIVVCDSEEEAKAVADKYFVPLRDAEKKLKEEEDKKKAEEEEARRKEEEAKEKEEDDEEEDEEDEDEEAPEEDEGGAEHDEL</sequence>
<proteinExistence type="inferred from homology"/>